<dbReference type="InterPro" id="IPR002553">
    <property type="entry name" value="Clathrin/coatomer_adapt-like_N"/>
</dbReference>
<evidence type="ECO:0000256" key="6">
    <source>
        <dbReference type="SAM" id="MobiDB-lite"/>
    </source>
</evidence>
<comment type="similarity">
    <text evidence="2">Belongs to the adaptor complexes large subunit family.</text>
</comment>
<dbReference type="InterPro" id="IPR009028">
    <property type="entry name" value="Coatomer/calthrin_app_sub_C"/>
</dbReference>
<dbReference type="SUPFAM" id="SSF55711">
    <property type="entry name" value="Subdomain of clathrin and coatomer appendage domain"/>
    <property type="match status" value="1"/>
</dbReference>
<dbReference type="GO" id="GO:0030131">
    <property type="term" value="C:clathrin adaptor complex"/>
    <property type="evidence" value="ECO:0007669"/>
    <property type="project" value="InterPro"/>
</dbReference>
<dbReference type="InterPro" id="IPR000225">
    <property type="entry name" value="Armadillo"/>
</dbReference>
<dbReference type="FunFam" id="3.30.310.10:FF:000003">
    <property type="entry name" value="AP complex subunit beta"/>
    <property type="match status" value="1"/>
</dbReference>
<evidence type="ECO:0000256" key="2">
    <source>
        <dbReference type="ARBA" id="ARBA00006613"/>
    </source>
</evidence>
<dbReference type="InterPro" id="IPR011989">
    <property type="entry name" value="ARM-like"/>
</dbReference>
<proteinExistence type="inferred from homology"/>
<dbReference type="GO" id="GO:0006886">
    <property type="term" value="P:intracellular protein transport"/>
    <property type="evidence" value="ECO:0007669"/>
    <property type="project" value="InterPro"/>
</dbReference>
<dbReference type="InterPro" id="IPR012295">
    <property type="entry name" value="TBP_dom_sf"/>
</dbReference>
<dbReference type="Gene3D" id="1.25.10.10">
    <property type="entry name" value="Leucine-rich Repeat Variant"/>
    <property type="match status" value="1"/>
</dbReference>
<dbReference type="InterPro" id="IPR016024">
    <property type="entry name" value="ARM-type_fold"/>
</dbReference>
<organism evidence="8 9">
    <name type="scientific">Notothenia coriiceps</name>
    <name type="common">black rockcod</name>
    <dbReference type="NCBI Taxonomy" id="8208"/>
    <lineage>
        <taxon>Eukaryota</taxon>
        <taxon>Metazoa</taxon>
        <taxon>Chordata</taxon>
        <taxon>Craniata</taxon>
        <taxon>Vertebrata</taxon>
        <taxon>Euteleostomi</taxon>
        <taxon>Actinopterygii</taxon>
        <taxon>Neopterygii</taxon>
        <taxon>Teleostei</taxon>
        <taxon>Neoteleostei</taxon>
        <taxon>Acanthomorphata</taxon>
        <taxon>Eupercaria</taxon>
        <taxon>Perciformes</taxon>
        <taxon>Notothenioidei</taxon>
        <taxon>Nototheniidae</taxon>
        <taxon>Notothenia</taxon>
    </lineage>
</organism>
<dbReference type="Proteomes" id="UP000504611">
    <property type="component" value="Unplaced"/>
</dbReference>
<comment type="subcellular location">
    <subcellularLocation>
        <location evidence="1">Endomembrane system</location>
        <topology evidence="1">Peripheral membrane protein</topology>
    </subcellularLocation>
</comment>
<name>A0A6I9NRK5_9TELE</name>
<evidence type="ECO:0000256" key="5">
    <source>
        <dbReference type="ARBA" id="ARBA00023136"/>
    </source>
</evidence>
<evidence type="ECO:0000313" key="9">
    <source>
        <dbReference type="RefSeq" id="XP_010777593.1"/>
    </source>
</evidence>
<evidence type="ECO:0000313" key="8">
    <source>
        <dbReference type="Proteomes" id="UP000504611"/>
    </source>
</evidence>
<keyword evidence="8" id="KW-1185">Reference proteome</keyword>
<keyword evidence="5" id="KW-0472">Membrane</keyword>
<dbReference type="Pfam" id="PF01602">
    <property type="entry name" value="Adaptin_N"/>
    <property type="match status" value="1"/>
</dbReference>
<dbReference type="GO" id="GO:0016192">
    <property type="term" value="P:vesicle-mediated transport"/>
    <property type="evidence" value="ECO:0007669"/>
    <property type="project" value="InterPro"/>
</dbReference>
<dbReference type="OrthoDB" id="10254310at2759"/>
<gene>
    <name evidence="9" type="primary">LOC104952471</name>
</gene>
<evidence type="ECO:0000256" key="1">
    <source>
        <dbReference type="ARBA" id="ARBA00004184"/>
    </source>
</evidence>
<keyword evidence="3" id="KW-0813">Transport</keyword>
<dbReference type="SMART" id="SM00185">
    <property type="entry name" value="ARM"/>
    <property type="match status" value="2"/>
</dbReference>
<dbReference type="SMART" id="SM01020">
    <property type="entry name" value="B2-adapt-app_C"/>
    <property type="match status" value="1"/>
</dbReference>
<keyword evidence="4" id="KW-0653">Protein transport</keyword>
<dbReference type="GeneID" id="104952471"/>
<dbReference type="SUPFAM" id="SSF48371">
    <property type="entry name" value="ARM repeat"/>
    <property type="match status" value="1"/>
</dbReference>
<dbReference type="GO" id="GO:0012505">
    <property type="term" value="C:endomembrane system"/>
    <property type="evidence" value="ECO:0007669"/>
    <property type="project" value="UniProtKB-SubCell"/>
</dbReference>
<dbReference type="Pfam" id="PF09066">
    <property type="entry name" value="B2-adapt-app_C"/>
    <property type="match status" value="1"/>
</dbReference>
<feature type="region of interest" description="Disordered" evidence="6">
    <location>
        <begin position="41"/>
        <end position="83"/>
    </location>
</feature>
<sequence length="815" mass="92375">MDFREEQIARLLNSNIVRGTASDEQWVQLITDYFLTAPVEVSPLSGSDSESDSPDTDSSPQTTDAEEDEDTTEEQPLLNDPVAETLQSVRHYVSEDSAQEIERARDYRCSCTFNDGVPCYTRYTPAEMVKRRDQMNEMTNEASFPAVSSLFPDVVNCMQTDNLELKKLVYLYLMNYAKSQPDMAIMAVNSFVKDCEDPNPLIRALAVRTMGCIRVDKITEYLCEPLRKCLKDEDPYVRKTAAVCVAKLHDINAQMVEDQGFLDSLRDLIADSNPMVVANAVAALSEISESHPNSNLLDLNPQNINKLLTALNECTEWGQIFILDCLSNYNPKDEREAQSICERVTPRLSHANSAVVLSAVKVLMKFLELLPKDSDYYNTLLKKLSPPLVTLLSGEPEVQYVALRNINLIVQKRPEILKQEIKVFFVKYNDPIYVKLEKLDIMIRLASQANIAQVLAELKEYATEVDVDFVRKAVRAIGRCAIKVEQSAERCVSTLLDLIQTKVNYVVQEAIVVIRDIFRKYPNKYESIIATLCENLDSLDEPDARAAMIWIVGEYAERIDNADELLESFLEGFHDESTQVQLTLLTAIVKLFLKKPSETQELVQQVLSLATQDSDNPDLRDRGYIYWRLLSTDPVTAKEVVLSEKPLISEETDLIEPTLLDELICHIGSLASVYHKPPSAFVEGSHGVHRKHLPVQNSSYDKKCRCRPSSERQVFLATWKDIPNENELQYQIKECHLNADSVSGKLQNNNIFTIAKRNVEGQDMLYQSLKLTNGIWILAELRIQPGNPNYTLSLKCRAPEVSQYVYLTYDSVLKS</sequence>
<dbReference type="FunFam" id="1.25.10.10:FF:000002">
    <property type="entry name" value="AP complex subunit beta"/>
    <property type="match status" value="1"/>
</dbReference>
<dbReference type="InterPro" id="IPR026739">
    <property type="entry name" value="AP_beta"/>
</dbReference>
<accession>A0A6I9NRK5</accession>
<dbReference type="InterPro" id="IPR015151">
    <property type="entry name" value="B-adaptin_app_sub_C"/>
</dbReference>
<reference evidence="9" key="1">
    <citation type="submission" date="2025-08" db="UniProtKB">
        <authorList>
            <consortium name="RefSeq"/>
        </authorList>
    </citation>
    <scope>IDENTIFICATION</scope>
    <source>
        <tissue evidence="9">Muscle</tissue>
    </source>
</reference>
<dbReference type="AlphaFoldDB" id="A0A6I9NRK5"/>
<dbReference type="Gene3D" id="3.30.310.10">
    <property type="entry name" value="TATA-Binding Protein"/>
    <property type="match status" value="1"/>
</dbReference>
<dbReference type="PANTHER" id="PTHR11134">
    <property type="entry name" value="ADAPTOR COMPLEX SUBUNIT BETA FAMILY MEMBER"/>
    <property type="match status" value="1"/>
</dbReference>
<protein>
    <submittedName>
        <fullName evidence="9">AP-2 complex subunit beta-like</fullName>
    </submittedName>
</protein>
<feature type="domain" description="Beta-adaptin appendage C-terminal subdomain" evidence="7">
    <location>
        <begin position="681"/>
        <end position="814"/>
    </location>
</feature>
<evidence type="ECO:0000256" key="4">
    <source>
        <dbReference type="ARBA" id="ARBA00022927"/>
    </source>
</evidence>
<dbReference type="KEGG" id="ncc:104952471"/>
<evidence type="ECO:0000259" key="7">
    <source>
        <dbReference type="SMART" id="SM01020"/>
    </source>
</evidence>
<feature type="compositionally biased region" description="Acidic residues" evidence="6">
    <location>
        <begin position="64"/>
        <end position="73"/>
    </location>
</feature>
<evidence type="ECO:0000256" key="3">
    <source>
        <dbReference type="ARBA" id="ARBA00022448"/>
    </source>
</evidence>
<dbReference type="RefSeq" id="XP_010777593.1">
    <property type="nucleotide sequence ID" value="XM_010779291.1"/>
</dbReference>